<feature type="region of interest" description="Disordered" evidence="1">
    <location>
        <begin position="175"/>
        <end position="219"/>
    </location>
</feature>
<evidence type="ECO:0000313" key="5">
    <source>
        <dbReference type="Proteomes" id="UP001328107"/>
    </source>
</evidence>
<comment type="caution">
    <text evidence="4">The sequence shown here is derived from an EMBL/GenBank/DDBJ whole genome shotgun (WGS) entry which is preliminary data.</text>
</comment>
<gene>
    <name evidence="4" type="ORF">PMAYCL1PPCAC_03598</name>
</gene>
<feature type="transmembrane region" description="Helical" evidence="2">
    <location>
        <begin position="61"/>
        <end position="82"/>
    </location>
</feature>
<evidence type="ECO:0000256" key="1">
    <source>
        <dbReference type="SAM" id="MobiDB-lite"/>
    </source>
</evidence>
<dbReference type="Gene3D" id="1.20.1250.20">
    <property type="entry name" value="MFS general substrate transporter like domains"/>
    <property type="match status" value="1"/>
</dbReference>
<dbReference type="EMBL" id="BTRK01000001">
    <property type="protein sequence ID" value="GMR33403.1"/>
    <property type="molecule type" value="Genomic_DNA"/>
</dbReference>
<feature type="chain" id="PRO_5042945490" description="Membrane transporter" evidence="3">
    <location>
        <begin position="17"/>
        <end position="219"/>
    </location>
</feature>
<keyword evidence="5" id="KW-1185">Reference proteome</keyword>
<sequence length="219" mass="24582">MFAWFAASVCIELCCDICTILVSELMPIEVRSSAFTATSIISRIGIVASTFATACKDSSELGMYINIIVFSIAIWLVSLFFLEETDLKKESNKDQTKEESEIQKKEDDLGFSDLIFWTTPAINPNYDPTYFPGDTVTENEKRQDPTEAAVCNPFDGSCETRGEIILKAEKVQQSLVKSDEESEAIEDQPIDNEAEEEVLESNGVNDEEEEEDELIVIRF</sequence>
<evidence type="ECO:0008006" key="6">
    <source>
        <dbReference type="Google" id="ProtNLM"/>
    </source>
</evidence>
<dbReference type="Proteomes" id="UP001328107">
    <property type="component" value="Unassembled WGS sequence"/>
</dbReference>
<evidence type="ECO:0000256" key="3">
    <source>
        <dbReference type="SAM" id="SignalP"/>
    </source>
</evidence>
<keyword evidence="2" id="KW-0472">Membrane</keyword>
<protein>
    <recommendedName>
        <fullName evidence="6">Membrane transporter</fullName>
    </recommendedName>
</protein>
<organism evidence="4 5">
    <name type="scientific">Pristionchus mayeri</name>
    <dbReference type="NCBI Taxonomy" id="1317129"/>
    <lineage>
        <taxon>Eukaryota</taxon>
        <taxon>Metazoa</taxon>
        <taxon>Ecdysozoa</taxon>
        <taxon>Nematoda</taxon>
        <taxon>Chromadorea</taxon>
        <taxon>Rhabditida</taxon>
        <taxon>Rhabditina</taxon>
        <taxon>Diplogasteromorpha</taxon>
        <taxon>Diplogasteroidea</taxon>
        <taxon>Neodiplogasteridae</taxon>
        <taxon>Pristionchus</taxon>
    </lineage>
</organism>
<evidence type="ECO:0000313" key="4">
    <source>
        <dbReference type="EMBL" id="GMR33403.1"/>
    </source>
</evidence>
<reference evidence="5" key="1">
    <citation type="submission" date="2022-10" db="EMBL/GenBank/DDBJ databases">
        <title>Genome assembly of Pristionchus species.</title>
        <authorList>
            <person name="Yoshida K."/>
            <person name="Sommer R.J."/>
        </authorList>
    </citation>
    <scope>NUCLEOTIDE SEQUENCE [LARGE SCALE GENOMIC DNA]</scope>
    <source>
        <strain evidence="5">RS5460</strain>
    </source>
</reference>
<dbReference type="AlphaFoldDB" id="A0AAN4Z7H9"/>
<accession>A0AAN4Z7H9</accession>
<keyword evidence="2" id="KW-0812">Transmembrane</keyword>
<proteinExistence type="predicted"/>
<keyword evidence="3" id="KW-0732">Signal</keyword>
<name>A0AAN4Z7H9_9BILA</name>
<dbReference type="InterPro" id="IPR036259">
    <property type="entry name" value="MFS_trans_sf"/>
</dbReference>
<feature type="signal peptide" evidence="3">
    <location>
        <begin position="1"/>
        <end position="16"/>
    </location>
</feature>
<feature type="compositionally biased region" description="Acidic residues" evidence="1">
    <location>
        <begin position="180"/>
        <end position="219"/>
    </location>
</feature>
<evidence type="ECO:0000256" key="2">
    <source>
        <dbReference type="SAM" id="Phobius"/>
    </source>
</evidence>
<keyword evidence="2" id="KW-1133">Transmembrane helix</keyword>